<keyword evidence="1" id="KW-0732">Signal</keyword>
<reference evidence="2" key="1">
    <citation type="submission" date="2014-09" db="EMBL/GenBank/DDBJ databases">
        <authorList>
            <person name="Magalhaes I.L.F."/>
            <person name="Oliveira U."/>
            <person name="Santos F.R."/>
            <person name="Vidigal T.H.D.A."/>
            <person name="Brescovit A.D."/>
            <person name="Santos A.J."/>
        </authorList>
    </citation>
    <scope>NUCLEOTIDE SEQUENCE</scope>
    <source>
        <tissue evidence="2">Shoot tissue taken approximately 20 cm above the soil surface</tissue>
    </source>
</reference>
<evidence type="ECO:0000256" key="1">
    <source>
        <dbReference type="SAM" id="SignalP"/>
    </source>
</evidence>
<dbReference type="EMBL" id="GBRH01252250">
    <property type="protein sequence ID" value="JAD45645.1"/>
    <property type="molecule type" value="Transcribed_RNA"/>
</dbReference>
<reference evidence="2" key="2">
    <citation type="journal article" date="2015" name="Data Brief">
        <title>Shoot transcriptome of the giant reed, Arundo donax.</title>
        <authorList>
            <person name="Barrero R.A."/>
            <person name="Guerrero F.D."/>
            <person name="Moolhuijzen P."/>
            <person name="Goolsby J.A."/>
            <person name="Tidwell J."/>
            <person name="Bellgard S.E."/>
            <person name="Bellgard M.I."/>
        </authorList>
    </citation>
    <scope>NUCLEOTIDE SEQUENCE</scope>
    <source>
        <tissue evidence="2">Shoot tissue taken approximately 20 cm above the soil surface</tissue>
    </source>
</reference>
<proteinExistence type="predicted"/>
<evidence type="ECO:0000313" key="2">
    <source>
        <dbReference type="EMBL" id="JAD45645.1"/>
    </source>
</evidence>
<accession>A0A0A9A9J7</accession>
<protein>
    <submittedName>
        <fullName evidence="2">Uncharacterized protein</fullName>
    </submittedName>
</protein>
<feature type="chain" id="PRO_5002060176" evidence="1">
    <location>
        <begin position="20"/>
        <end position="59"/>
    </location>
</feature>
<name>A0A0A9A9J7_ARUDO</name>
<organism evidence="2">
    <name type="scientific">Arundo donax</name>
    <name type="common">Giant reed</name>
    <name type="synonym">Donax arundinaceus</name>
    <dbReference type="NCBI Taxonomy" id="35708"/>
    <lineage>
        <taxon>Eukaryota</taxon>
        <taxon>Viridiplantae</taxon>
        <taxon>Streptophyta</taxon>
        <taxon>Embryophyta</taxon>
        <taxon>Tracheophyta</taxon>
        <taxon>Spermatophyta</taxon>
        <taxon>Magnoliopsida</taxon>
        <taxon>Liliopsida</taxon>
        <taxon>Poales</taxon>
        <taxon>Poaceae</taxon>
        <taxon>PACMAD clade</taxon>
        <taxon>Arundinoideae</taxon>
        <taxon>Arundineae</taxon>
        <taxon>Arundo</taxon>
    </lineage>
</organism>
<sequence>MGVLTLVHILISFAACAEAIRRTDFPPGFVFGHLLAICNLQKLKSLMHFPVPLMSLSII</sequence>
<feature type="signal peptide" evidence="1">
    <location>
        <begin position="1"/>
        <end position="19"/>
    </location>
</feature>
<dbReference type="AlphaFoldDB" id="A0A0A9A9J7"/>